<comment type="caution">
    <text evidence="2">The sequence shown here is derived from an EMBL/GenBank/DDBJ whole genome shotgun (WGS) entry which is preliminary data.</text>
</comment>
<dbReference type="PROSITE" id="PS50041">
    <property type="entry name" value="C_TYPE_LECTIN_2"/>
    <property type="match status" value="1"/>
</dbReference>
<dbReference type="SUPFAM" id="SSF56436">
    <property type="entry name" value="C-type lectin-like"/>
    <property type="match status" value="1"/>
</dbReference>
<proteinExistence type="predicted"/>
<accession>A0A2G8LBU2</accession>
<dbReference type="InterPro" id="IPR001304">
    <property type="entry name" value="C-type_lectin-like"/>
</dbReference>
<organism evidence="2 3">
    <name type="scientific">Stichopus japonicus</name>
    <name type="common">Sea cucumber</name>
    <dbReference type="NCBI Taxonomy" id="307972"/>
    <lineage>
        <taxon>Eukaryota</taxon>
        <taxon>Metazoa</taxon>
        <taxon>Echinodermata</taxon>
        <taxon>Eleutherozoa</taxon>
        <taxon>Echinozoa</taxon>
        <taxon>Holothuroidea</taxon>
        <taxon>Aspidochirotacea</taxon>
        <taxon>Aspidochirotida</taxon>
        <taxon>Stichopodidae</taxon>
        <taxon>Apostichopus</taxon>
    </lineage>
</organism>
<dbReference type="EMBL" id="MRZV01000134">
    <property type="protein sequence ID" value="PIK57712.1"/>
    <property type="molecule type" value="Genomic_DNA"/>
</dbReference>
<gene>
    <name evidence="2" type="ORF">BSL78_05396</name>
</gene>
<evidence type="ECO:0000313" key="3">
    <source>
        <dbReference type="Proteomes" id="UP000230750"/>
    </source>
</evidence>
<reference evidence="2 3" key="1">
    <citation type="journal article" date="2017" name="PLoS Biol.">
        <title>The sea cucumber genome provides insights into morphological evolution and visceral regeneration.</title>
        <authorList>
            <person name="Zhang X."/>
            <person name="Sun L."/>
            <person name="Yuan J."/>
            <person name="Sun Y."/>
            <person name="Gao Y."/>
            <person name="Zhang L."/>
            <person name="Li S."/>
            <person name="Dai H."/>
            <person name="Hamel J.F."/>
            <person name="Liu C."/>
            <person name="Yu Y."/>
            <person name="Liu S."/>
            <person name="Lin W."/>
            <person name="Guo K."/>
            <person name="Jin S."/>
            <person name="Xu P."/>
            <person name="Storey K.B."/>
            <person name="Huan P."/>
            <person name="Zhang T."/>
            <person name="Zhou Y."/>
            <person name="Zhang J."/>
            <person name="Lin C."/>
            <person name="Li X."/>
            <person name="Xing L."/>
            <person name="Huo D."/>
            <person name="Sun M."/>
            <person name="Wang L."/>
            <person name="Mercier A."/>
            <person name="Li F."/>
            <person name="Yang H."/>
            <person name="Xiang J."/>
        </authorList>
    </citation>
    <scope>NUCLEOTIDE SEQUENCE [LARGE SCALE GENOMIC DNA]</scope>
    <source>
        <strain evidence="2">Shaxun</strain>
        <tissue evidence="2">Muscle</tissue>
    </source>
</reference>
<dbReference type="AlphaFoldDB" id="A0A2G8LBU2"/>
<keyword evidence="3" id="KW-1185">Reference proteome</keyword>
<dbReference type="Proteomes" id="UP000230750">
    <property type="component" value="Unassembled WGS sequence"/>
</dbReference>
<evidence type="ECO:0000313" key="2">
    <source>
        <dbReference type="EMBL" id="PIK57712.1"/>
    </source>
</evidence>
<feature type="domain" description="C-type lectin" evidence="1">
    <location>
        <begin position="1"/>
        <end position="113"/>
    </location>
</feature>
<keyword evidence="2" id="KW-0675">Receptor</keyword>
<dbReference type="Pfam" id="PF00059">
    <property type="entry name" value="Lectin_C"/>
    <property type="match status" value="1"/>
</dbReference>
<dbReference type="Gene3D" id="3.10.100.10">
    <property type="entry name" value="Mannose-Binding Protein A, subunit A"/>
    <property type="match status" value="1"/>
</dbReference>
<dbReference type="InterPro" id="IPR016187">
    <property type="entry name" value="CTDL_fold"/>
</dbReference>
<evidence type="ECO:0000259" key="1">
    <source>
        <dbReference type="PROSITE" id="PS50041"/>
    </source>
</evidence>
<name>A0A2G8LBU2_STIJA</name>
<dbReference type="CDD" id="cd00037">
    <property type="entry name" value="CLECT"/>
    <property type="match status" value="1"/>
</dbReference>
<protein>
    <submittedName>
        <fullName evidence="2">Putative asialoglycoprotein receptor 2-like isoform X4</fullName>
    </submittedName>
</protein>
<dbReference type="InterPro" id="IPR016186">
    <property type="entry name" value="C-type_lectin-like/link_sf"/>
</dbReference>
<sequence length="116" mass="13027">MDKLTTWDQAETNCMTSNSHLLTLYTASERDDFKSNLWNTLNIPDDAELWLGFKEGPAGKYVDVNGAPIEDKTTSWERGEPKDVPGSVDCAITNTAGQWWAKVCSNAYRYVCQTLD</sequence>